<keyword evidence="2" id="KW-0238">DNA-binding</keyword>
<evidence type="ECO:0000256" key="4">
    <source>
        <dbReference type="PROSITE-ProRule" id="PRU10137"/>
    </source>
</evidence>
<sequence length="377" mass="42500">MQQILEQKQQAGLCALIYCRVSSTKQRIEGSGLESQEQRCRVYADQQGYDVEAVFPDDVSGGGDFMQRPGMRAMLAYLDAQAGKPYVVIFDDLKRFARDTEFHIKLRREFAKRGALVECLNFKLEDTPEGVFIETIMAAQGQLEREQNRRQVIQKMKARVENGFWVFKAPVGYNYVAAKGGGGKVLVPDETLAPIVREALEGYATGRFVSQAEVQRFLEGNPFYPKDKKDGSIRPMTITRLLKKAVYAGYVEAPKWDVSLRQGQHEGLITFETHQRILDNLEGKKRAPAARKDYNEDFPLRGFVLCDCCGNAMTAAWSTGCRKRYAYYRCETRGCEAKSKSVARAKMEAGFVDILKTLQPSPQLFSKRSRDSTVGSA</sequence>
<dbReference type="InterPro" id="IPR011109">
    <property type="entry name" value="DNA_bind_recombinase_dom"/>
</dbReference>
<evidence type="ECO:0000259" key="6">
    <source>
        <dbReference type="PROSITE" id="PS51737"/>
    </source>
</evidence>
<dbReference type="SUPFAM" id="SSF53041">
    <property type="entry name" value="Resolvase-like"/>
    <property type="match status" value="1"/>
</dbReference>
<evidence type="ECO:0000313" key="7">
    <source>
        <dbReference type="EMBL" id="MFD2741678.1"/>
    </source>
</evidence>
<evidence type="ECO:0000313" key="8">
    <source>
        <dbReference type="Proteomes" id="UP001597474"/>
    </source>
</evidence>
<proteinExistence type="predicted"/>
<dbReference type="InterPro" id="IPR038109">
    <property type="entry name" value="DNA_bind_recomb_sf"/>
</dbReference>
<dbReference type="InterPro" id="IPR006119">
    <property type="entry name" value="Resolv_N"/>
</dbReference>
<evidence type="ECO:0000259" key="5">
    <source>
        <dbReference type="PROSITE" id="PS51736"/>
    </source>
</evidence>
<dbReference type="InterPro" id="IPR036162">
    <property type="entry name" value="Resolvase-like_N_sf"/>
</dbReference>
<accession>A0ABW5U6Y2</accession>
<gene>
    <name evidence="7" type="ORF">ACFSUD_19155</name>
</gene>
<dbReference type="PROSITE" id="PS51736">
    <property type="entry name" value="RECOMBINASES_3"/>
    <property type="match status" value="1"/>
</dbReference>
<dbReference type="PANTHER" id="PTHR30461">
    <property type="entry name" value="DNA-INVERTASE FROM LAMBDOID PROPHAGE"/>
    <property type="match status" value="1"/>
</dbReference>
<keyword evidence="8" id="KW-1185">Reference proteome</keyword>
<dbReference type="Gene3D" id="3.40.50.1390">
    <property type="entry name" value="Resolvase, N-terminal catalytic domain"/>
    <property type="match status" value="1"/>
</dbReference>
<feature type="active site" description="O-(5'-phospho-DNA)-serine intermediate" evidence="4">
    <location>
        <position position="22"/>
    </location>
</feature>
<dbReference type="Pfam" id="PF00239">
    <property type="entry name" value="Resolvase"/>
    <property type="match status" value="1"/>
</dbReference>
<dbReference type="InterPro" id="IPR025827">
    <property type="entry name" value="Zn_ribbon_recom_dom"/>
</dbReference>
<evidence type="ECO:0000256" key="1">
    <source>
        <dbReference type="ARBA" id="ARBA00022908"/>
    </source>
</evidence>
<feature type="domain" description="Recombinase" evidence="6">
    <location>
        <begin position="170"/>
        <end position="287"/>
    </location>
</feature>
<feature type="domain" description="Resolvase/invertase-type recombinase catalytic" evidence="5">
    <location>
        <begin position="14"/>
        <end position="163"/>
    </location>
</feature>
<dbReference type="Pfam" id="PF07508">
    <property type="entry name" value="Recombinase"/>
    <property type="match status" value="1"/>
</dbReference>
<dbReference type="InterPro" id="IPR050639">
    <property type="entry name" value="SSR_resolvase"/>
</dbReference>
<dbReference type="InterPro" id="IPR006118">
    <property type="entry name" value="Recombinase_CS"/>
</dbReference>
<keyword evidence="1" id="KW-0229">DNA integration</keyword>
<protein>
    <submittedName>
        <fullName evidence="7">Recombinase family protein</fullName>
    </submittedName>
</protein>
<dbReference type="SMART" id="SM00857">
    <property type="entry name" value="Resolvase"/>
    <property type="match status" value="1"/>
</dbReference>
<dbReference type="CDD" id="cd00338">
    <property type="entry name" value="Ser_Recombinase"/>
    <property type="match status" value="1"/>
</dbReference>
<reference evidence="8" key="1">
    <citation type="journal article" date="2019" name="Int. J. Syst. Evol. Microbiol.">
        <title>The Global Catalogue of Microorganisms (GCM) 10K type strain sequencing project: providing services to taxonomists for standard genome sequencing and annotation.</title>
        <authorList>
            <consortium name="The Broad Institute Genomics Platform"/>
            <consortium name="The Broad Institute Genome Sequencing Center for Infectious Disease"/>
            <person name="Wu L."/>
            <person name="Ma J."/>
        </authorList>
    </citation>
    <scope>NUCLEOTIDE SEQUENCE [LARGE SCALE GENOMIC DNA]</scope>
    <source>
        <strain evidence="8">TISTR 2562</strain>
    </source>
</reference>
<organism evidence="7 8">
    <name type="scientific">Sulfitobacter aestuarii</name>
    <dbReference type="NCBI Taxonomy" id="2161676"/>
    <lineage>
        <taxon>Bacteria</taxon>
        <taxon>Pseudomonadati</taxon>
        <taxon>Pseudomonadota</taxon>
        <taxon>Alphaproteobacteria</taxon>
        <taxon>Rhodobacterales</taxon>
        <taxon>Roseobacteraceae</taxon>
        <taxon>Sulfitobacter</taxon>
    </lineage>
</organism>
<dbReference type="Gene3D" id="3.90.1750.20">
    <property type="entry name" value="Putative Large Serine Recombinase, Chain B, Domain 2"/>
    <property type="match status" value="1"/>
</dbReference>
<dbReference type="PROSITE" id="PS00397">
    <property type="entry name" value="RECOMBINASES_1"/>
    <property type="match status" value="1"/>
</dbReference>
<dbReference type="Pfam" id="PF13408">
    <property type="entry name" value="Zn_ribbon_recom"/>
    <property type="match status" value="1"/>
</dbReference>
<comment type="caution">
    <text evidence="7">The sequence shown here is derived from an EMBL/GenBank/DDBJ whole genome shotgun (WGS) entry which is preliminary data.</text>
</comment>
<dbReference type="EMBL" id="JBHUMP010000041">
    <property type="protein sequence ID" value="MFD2741678.1"/>
    <property type="molecule type" value="Genomic_DNA"/>
</dbReference>
<name>A0ABW5U6Y2_9RHOB</name>
<keyword evidence="3" id="KW-0233">DNA recombination</keyword>
<dbReference type="Proteomes" id="UP001597474">
    <property type="component" value="Unassembled WGS sequence"/>
</dbReference>
<evidence type="ECO:0000256" key="2">
    <source>
        <dbReference type="ARBA" id="ARBA00023125"/>
    </source>
</evidence>
<evidence type="ECO:0000256" key="3">
    <source>
        <dbReference type="ARBA" id="ARBA00023172"/>
    </source>
</evidence>
<dbReference type="PANTHER" id="PTHR30461:SF23">
    <property type="entry name" value="DNA RECOMBINASE-RELATED"/>
    <property type="match status" value="1"/>
</dbReference>
<dbReference type="PROSITE" id="PS51737">
    <property type="entry name" value="RECOMBINASE_DNA_BIND"/>
    <property type="match status" value="1"/>
</dbReference>
<dbReference type="RefSeq" id="WP_386376105.1">
    <property type="nucleotide sequence ID" value="NZ_JBHUMP010000041.1"/>
</dbReference>